<evidence type="ECO:0000256" key="3">
    <source>
        <dbReference type="ARBA" id="ARBA00006991"/>
    </source>
</evidence>
<feature type="domain" description="KRAB" evidence="15">
    <location>
        <begin position="626"/>
        <end position="699"/>
    </location>
</feature>
<feature type="domain" description="C2H2-type" evidence="14">
    <location>
        <begin position="939"/>
        <end position="966"/>
    </location>
</feature>
<dbReference type="Gene3D" id="3.30.420.10">
    <property type="entry name" value="Ribonuclease H-like superfamily/Ribonuclease H"/>
    <property type="match status" value="1"/>
</dbReference>
<dbReference type="SUPFAM" id="SSF109640">
    <property type="entry name" value="KRAB domain (Kruppel-associated box)"/>
    <property type="match status" value="1"/>
</dbReference>
<evidence type="ECO:0000256" key="11">
    <source>
        <dbReference type="ARBA" id="ARBA00023242"/>
    </source>
</evidence>
<evidence type="ECO:0000256" key="7">
    <source>
        <dbReference type="ARBA" id="ARBA00022833"/>
    </source>
</evidence>
<feature type="region of interest" description="Disordered" evidence="13">
    <location>
        <begin position="1013"/>
        <end position="1044"/>
    </location>
</feature>
<feature type="domain" description="C2H2-type" evidence="14">
    <location>
        <begin position="995"/>
        <end position="1022"/>
    </location>
</feature>
<evidence type="ECO:0000256" key="9">
    <source>
        <dbReference type="ARBA" id="ARBA00023125"/>
    </source>
</evidence>
<dbReference type="SUPFAM" id="SSF46689">
    <property type="entry name" value="Homeodomain-like"/>
    <property type="match status" value="2"/>
</dbReference>
<dbReference type="InterPro" id="IPR050589">
    <property type="entry name" value="Ikaros_C2H2-ZF"/>
</dbReference>
<dbReference type="InterPro" id="IPR006600">
    <property type="entry name" value="HTH_CenpB_DNA-bd_dom"/>
</dbReference>
<dbReference type="SMART" id="SM00349">
    <property type="entry name" value="KRAB"/>
    <property type="match status" value="1"/>
</dbReference>
<keyword evidence="11" id="KW-0539">Nucleus</keyword>
<dbReference type="FunFam" id="3.30.160.60:FF:001530">
    <property type="entry name" value="Zinc finger protein 268"/>
    <property type="match status" value="1"/>
</dbReference>
<evidence type="ECO:0000259" key="15">
    <source>
        <dbReference type="PROSITE" id="PS50805"/>
    </source>
</evidence>
<protein>
    <submittedName>
        <fullName evidence="17">Transposable element-derived 1-like</fullName>
    </submittedName>
</protein>
<dbReference type="InterPro" id="IPR036236">
    <property type="entry name" value="Znf_C2H2_sf"/>
</dbReference>
<dbReference type="PROSITE" id="PS51253">
    <property type="entry name" value="HTH_CENPB"/>
    <property type="match status" value="1"/>
</dbReference>
<dbReference type="Gene3D" id="3.30.160.60">
    <property type="entry name" value="Classic Zinc Finger"/>
    <property type="match status" value="9"/>
</dbReference>
<dbReference type="PROSITE" id="PS00028">
    <property type="entry name" value="ZINC_FINGER_C2H2_1"/>
    <property type="match status" value="8"/>
</dbReference>
<keyword evidence="10" id="KW-0804">Transcription</keyword>
<feature type="domain" description="C2H2-type" evidence="14">
    <location>
        <begin position="967"/>
        <end position="994"/>
    </location>
</feature>
<dbReference type="Gene3D" id="1.10.10.60">
    <property type="entry name" value="Homeodomain-like"/>
    <property type="match status" value="2"/>
</dbReference>
<dbReference type="InterPro" id="IPR004875">
    <property type="entry name" value="DDE_SF_endonuclease_dom"/>
</dbReference>
<evidence type="ECO:0000256" key="8">
    <source>
        <dbReference type="ARBA" id="ARBA00023015"/>
    </source>
</evidence>
<dbReference type="FunFam" id="3.30.160.60:FF:002343">
    <property type="entry name" value="Zinc finger protein 33A"/>
    <property type="match status" value="4"/>
</dbReference>
<dbReference type="Gene3D" id="6.10.140.140">
    <property type="match status" value="1"/>
</dbReference>
<reference evidence="17" key="1">
    <citation type="submission" date="2022-12" db="EMBL/GenBank/DDBJ databases">
        <authorList>
            <person name="Alioto T."/>
            <person name="Alioto T."/>
            <person name="Gomez Garrido J."/>
        </authorList>
    </citation>
    <scope>NUCLEOTIDE SEQUENCE</scope>
</reference>
<dbReference type="PANTHER" id="PTHR24404:SF114">
    <property type="entry name" value="KLUMPFUSS, ISOFORM B-RELATED"/>
    <property type="match status" value="1"/>
</dbReference>
<dbReference type="FunFam" id="3.30.160.60:FF:002291">
    <property type="entry name" value="Zinc finger protein 648"/>
    <property type="match status" value="1"/>
</dbReference>
<dbReference type="GO" id="GO:0000978">
    <property type="term" value="F:RNA polymerase II cis-regulatory region sequence-specific DNA binding"/>
    <property type="evidence" value="ECO:0007669"/>
    <property type="project" value="TreeGrafter"/>
</dbReference>
<evidence type="ECO:0000256" key="2">
    <source>
        <dbReference type="ARBA" id="ARBA00004123"/>
    </source>
</evidence>
<comment type="function">
    <text evidence="1">May be involved in transcriptional regulation.</text>
</comment>
<dbReference type="InterPro" id="IPR001909">
    <property type="entry name" value="KRAB"/>
</dbReference>
<dbReference type="InterPro" id="IPR013087">
    <property type="entry name" value="Znf_C2H2_type"/>
</dbReference>
<keyword evidence="5" id="KW-0677">Repeat</keyword>
<dbReference type="FunFam" id="3.30.160.60:FF:000620">
    <property type="entry name" value="Zinc finger protein 263"/>
    <property type="match status" value="1"/>
</dbReference>
<feature type="compositionally biased region" description="Gly residues" evidence="13">
    <location>
        <begin position="573"/>
        <end position="582"/>
    </location>
</feature>
<evidence type="ECO:0000259" key="16">
    <source>
        <dbReference type="PROSITE" id="PS51253"/>
    </source>
</evidence>
<dbReference type="SUPFAM" id="SSF57667">
    <property type="entry name" value="beta-beta-alpha zinc fingers"/>
    <property type="match status" value="5"/>
</dbReference>
<name>A0AA35JYT7_9SAUR</name>
<dbReference type="SMART" id="SM00674">
    <property type="entry name" value="CENPB"/>
    <property type="match status" value="1"/>
</dbReference>
<dbReference type="GO" id="GO:0003700">
    <property type="term" value="F:DNA-binding transcription factor activity"/>
    <property type="evidence" value="ECO:0007669"/>
    <property type="project" value="TreeGrafter"/>
</dbReference>
<dbReference type="InterPro" id="IPR036051">
    <property type="entry name" value="KRAB_dom_sf"/>
</dbReference>
<evidence type="ECO:0000256" key="6">
    <source>
        <dbReference type="ARBA" id="ARBA00022771"/>
    </source>
</evidence>
<keyword evidence="18" id="KW-1185">Reference proteome</keyword>
<evidence type="ECO:0000259" key="14">
    <source>
        <dbReference type="PROSITE" id="PS50157"/>
    </source>
</evidence>
<feature type="domain" description="C2H2-type" evidence="14">
    <location>
        <begin position="827"/>
        <end position="854"/>
    </location>
</feature>
<evidence type="ECO:0000256" key="1">
    <source>
        <dbReference type="ARBA" id="ARBA00003767"/>
    </source>
</evidence>
<comment type="similarity">
    <text evidence="3">Belongs to the krueppel C2H2-type zinc-finger protein family.</text>
</comment>
<comment type="subcellular location">
    <subcellularLocation>
        <location evidence="2">Nucleus</location>
    </subcellularLocation>
</comment>
<dbReference type="Pfam" id="PF00096">
    <property type="entry name" value="zf-C2H2"/>
    <property type="match status" value="8"/>
</dbReference>
<feature type="domain" description="C2H2-type" evidence="14">
    <location>
        <begin position="883"/>
        <end position="910"/>
    </location>
</feature>
<evidence type="ECO:0000256" key="4">
    <source>
        <dbReference type="ARBA" id="ARBA00022723"/>
    </source>
</evidence>
<dbReference type="GO" id="GO:0008270">
    <property type="term" value="F:zinc ion binding"/>
    <property type="evidence" value="ECO:0007669"/>
    <property type="project" value="UniProtKB-KW"/>
</dbReference>
<dbReference type="GO" id="GO:0005634">
    <property type="term" value="C:nucleus"/>
    <property type="evidence" value="ECO:0007669"/>
    <property type="project" value="UniProtKB-SubCell"/>
</dbReference>
<dbReference type="Pfam" id="PF01352">
    <property type="entry name" value="KRAB"/>
    <property type="match status" value="1"/>
</dbReference>
<dbReference type="Pfam" id="PF03221">
    <property type="entry name" value="HTH_Tnp_Tc5"/>
    <property type="match status" value="1"/>
</dbReference>
<accession>A0AA35JYT7</accession>
<evidence type="ECO:0000256" key="13">
    <source>
        <dbReference type="SAM" id="MobiDB-lite"/>
    </source>
</evidence>
<dbReference type="InterPro" id="IPR036397">
    <property type="entry name" value="RNaseH_sf"/>
</dbReference>
<keyword evidence="8" id="KW-0805">Transcription regulation</keyword>
<evidence type="ECO:0000256" key="12">
    <source>
        <dbReference type="PROSITE-ProRule" id="PRU00042"/>
    </source>
</evidence>
<dbReference type="PANTHER" id="PTHR24404">
    <property type="entry name" value="ZINC FINGER PROTEIN"/>
    <property type="match status" value="1"/>
</dbReference>
<dbReference type="AlphaFoldDB" id="A0AA35JYT7"/>
<feature type="domain" description="HTH CENPB-type" evidence="16">
    <location>
        <begin position="76"/>
        <end position="156"/>
    </location>
</feature>
<evidence type="ECO:0000313" key="18">
    <source>
        <dbReference type="Proteomes" id="UP001178461"/>
    </source>
</evidence>
<dbReference type="Pfam" id="PF04218">
    <property type="entry name" value="CENP-B_N"/>
    <property type="match status" value="1"/>
</dbReference>
<dbReference type="Proteomes" id="UP001178461">
    <property type="component" value="Chromosome 2"/>
</dbReference>
<feature type="domain" description="C2H2-type" evidence="14">
    <location>
        <begin position="799"/>
        <end position="826"/>
    </location>
</feature>
<gene>
    <name evidence="17" type="ORF">PODLI_1B015329</name>
</gene>
<evidence type="ECO:0000256" key="10">
    <source>
        <dbReference type="ARBA" id="ARBA00023163"/>
    </source>
</evidence>
<dbReference type="InterPro" id="IPR007889">
    <property type="entry name" value="HTH_Psq"/>
</dbReference>
<dbReference type="SMART" id="SM00355">
    <property type="entry name" value="ZnF_C2H2"/>
    <property type="match status" value="8"/>
</dbReference>
<dbReference type="EMBL" id="OX395127">
    <property type="protein sequence ID" value="CAI5768662.1"/>
    <property type="molecule type" value="Genomic_DNA"/>
</dbReference>
<dbReference type="InterPro" id="IPR009057">
    <property type="entry name" value="Homeodomain-like_sf"/>
</dbReference>
<evidence type="ECO:0000256" key="5">
    <source>
        <dbReference type="ARBA" id="ARBA00022737"/>
    </source>
</evidence>
<feature type="region of interest" description="Disordered" evidence="13">
    <location>
        <begin position="560"/>
        <end position="584"/>
    </location>
</feature>
<proteinExistence type="inferred from homology"/>
<feature type="domain" description="C2H2-type" evidence="14">
    <location>
        <begin position="855"/>
        <end position="882"/>
    </location>
</feature>
<evidence type="ECO:0000313" key="17">
    <source>
        <dbReference type="EMBL" id="CAI5768662.1"/>
    </source>
</evidence>
<dbReference type="FunFam" id="3.30.160.60:FF:002090">
    <property type="entry name" value="Zinc finger protein 473"/>
    <property type="match status" value="1"/>
</dbReference>
<dbReference type="PROSITE" id="PS50157">
    <property type="entry name" value="ZINC_FINGER_C2H2_2"/>
    <property type="match status" value="8"/>
</dbReference>
<feature type="domain" description="C2H2-type" evidence="14">
    <location>
        <begin position="911"/>
        <end position="938"/>
    </location>
</feature>
<dbReference type="PROSITE" id="PS50805">
    <property type="entry name" value="KRAB"/>
    <property type="match status" value="1"/>
</dbReference>
<dbReference type="CDD" id="cd07765">
    <property type="entry name" value="KRAB_A-box"/>
    <property type="match status" value="1"/>
</dbReference>
<organism evidence="17 18">
    <name type="scientific">Podarcis lilfordi</name>
    <name type="common">Lilford's wall lizard</name>
    <dbReference type="NCBI Taxonomy" id="74358"/>
    <lineage>
        <taxon>Eukaryota</taxon>
        <taxon>Metazoa</taxon>
        <taxon>Chordata</taxon>
        <taxon>Craniata</taxon>
        <taxon>Vertebrata</taxon>
        <taxon>Euteleostomi</taxon>
        <taxon>Lepidosauria</taxon>
        <taxon>Squamata</taxon>
        <taxon>Bifurcata</taxon>
        <taxon>Unidentata</taxon>
        <taxon>Episquamata</taxon>
        <taxon>Laterata</taxon>
        <taxon>Lacertibaenia</taxon>
        <taxon>Lacertidae</taxon>
        <taxon>Podarcis</taxon>
    </lineage>
</organism>
<dbReference type="GO" id="GO:0006357">
    <property type="term" value="P:regulation of transcription by RNA polymerase II"/>
    <property type="evidence" value="ECO:0007669"/>
    <property type="project" value="TreeGrafter"/>
</dbReference>
<dbReference type="Pfam" id="PF03184">
    <property type="entry name" value="DDE_1"/>
    <property type="match status" value="1"/>
</dbReference>
<keyword evidence="7" id="KW-0862">Zinc</keyword>
<feature type="region of interest" description="Disordered" evidence="13">
    <location>
        <begin position="731"/>
        <end position="751"/>
    </location>
</feature>
<keyword evidence="6 12" id="KW-0863">Zinc-finger</keyword>
<sequence>MWNPVQLPGTADMKKSSKGKRTVITVEVKKEIISIHESGVRVGDLATQFGMPKSTISTIIRKKDAIKGASVAKGVKTLKQRTQTMEEMEKMLLIWITGKQEAGDSISESIICAKALQLHADLVANAPGPSAETESFKASHGWFERFKRRTGIHSVVRHGEAASANQLEADQFVLEFKDYVESQGFVPQQVFNCDETGLFWKKMPKRTYITKEEKALPGHKPMKDRLTLLFCANASGDFKLKPLLVYHSENPRIFKKNKVIKSKLHVMWRVNSRARVTRQFFIEWVHEVFGPSVKKYLQDKNLPLKCLLVMDNAPAHPPGLEDELMEEFGFINVKFLPPNMIPLIQPMNQQVISNFKKLYTKALFQMCSEVTSDTDLTLREFWKNHFNILHCLHMIDKAWRDVTQVTLKAAWKKLWPDALQEHGTEAVEEDAPIVEDIVSLANSMGLEVSGADVEEFVQEHRTELTTEELQDILTEQQKPAAEEIKPATEEITSLEESRESAPTATIKEMLAKWAEVQAVAEKYHPDKDALSHATNIYNDIAMSHFIETLKQRQKQVSIEKNLVRKRSSESEPGGSGVGGSGGLQPPIQTMTIISAGSTMASKALPGSSLLWDGAERTGVQPSQCLVSFEEVVVSFTKGEWDLLDLGQRALYKEVMLENYAAFISLVPLKGFPKPDLISRLAGGEDPFHWDSKEEEMSAAAGEGEEYEIYKEPFLVSLERVQQEAGKGVFAKRRRPKMLDGNNSRDERTKSSASLGEEILSLRVFHKGKRRKRYPLGGKTLTEELSLRHRHTAHPEEKPCKCLECGKSFSHNVRLIAHQRTHTGEKPFQCPECGKSYAERGTLMIHQRIHTGEKPYKCEECGRSFNHRSNFTSHRRTHTGEKPFKCMECGKSFSQSTSLTTHQRIHTGEKPFKCTECRKSFSRRSRLTSHKRTHTGEKPFRCPECRQRFSQKAQLYSHQRIHTGEKPYHCPQCGKNFGHSTSLSAHQRMHTGEKPYECPQCEKSFTYRGSLIAHQRSHSPEKPKECLQPGKGLKERSSASSHQRGHTGKLWIYGPLLTNPADGSAPVPCSSGKETDINGKFFVLFKR</sequence>
<keyword evidence="9" id="KW-0238">DNA-binding</keyword>
<keyword evidence="4" id="KW-0479">Metal-binding</keyword>